<comment type="caution">
    <text evidence="2">The sequence shown here is derived from an EMBL/GenBank/DDBJ whole genome shotgun (WGS) entry which is preliminary data.</text>
</comment>
<evidence type="ECO:0000313" key="2">
    <source>
        <dbReference type="EMBL" id="RBL90800.1"/>
    </source>
</evidence>
<name>A0A365XX52_9BACT</name>
<protein>
    <submittedName>
        <fullName evidence="2">Uncharacterized protein</fullName>
    </submittedName>
</protein>
<keyword evidence="3" id="KW-1185">Reference proteome</keyword>
<accession>A0A365XX52</accession>
<feature type="region of interest" description="Disordered" evidence="1">
    <location>
        <begin position="433"/>
        <end position="455"/>
    </location>
</feature>
<dbReference type="Proteomes" id="UP000253410">
    <property type="component" value="Unassembled WGS sequence"/>
</dbReference>
<gene>
    <name evidence="2" type="ORF">DF182_30655</name>
</gene>
<evidence type="ECO:0000313" key="3">
    <source>
        <dbReference type="Proteomes" id="UP000253410"/>
    </source>
</evidence>
<sequence length="478" mass="54082">MACLSCNTNNGHATTEEHADTVKTVPFNFHAWSKALKVIEKPIDIYSLEDVTNNPGPFAAGGFKKISAGILSRSKSYMAIIAWCETNEKESGSVTLLLTYTPDGKEIARQEIGREKQETREDESNYLHKWPEMNNDSIVLVKEIWYTVRKGGDDTGENKARMKQYKINQRGEVTVIPQETESFDAFTGRFNVLTTPLNITMPDLAQLKPLSLLTPYFDFSDVLYFNDIRFYHYGKIPLPGKRIYLLYAAAQMYGDEAERDSTVQLIAYTSDGKETGRVRLNGIYASEGLYDASKNAAIAADGTISVTEESNEDQMGDVFYFTSMVSDKVIYRPDAEGKLVRELKAREYNSSDFSTANLKEMLVSRRKDADKPDTELDQPLFTIPQEKNIYVRVHVYDNGQEQLVELYTVDAELHVLDHHVIYNTLKKVSYEKASAKDKTTVEGESDPDPDKKTLLKGPATIRLKDKILQITPEGKFRE</sequence>
<evidence type="ECO:0000256" key="1">
    <source>
        <dbReference type="SAM" id="MobiDB-lite"/>
    </source>
</evidence>
<reference evidence="2 3" key="1">
    <citation type="submission" date="2018-05" db="EMBL/GenBank/DDBJ databases">
        <title>Chitinophaga sp. K3CV102501T nov., isolated from isolated from a monsoon evergreen broad-leaved forest soil.</title>
        <authorList>
            <person name="Lv Y."/>
        </authorList>
    </citation>
    <scope>NUCLEOTIDE SEQUENCE [LARGE SCALE GENOMIC DNA]</scope>
    <source>
        <strain evidence="2 3">GDMCC 1.1325</strain>
    </source>
</reference>
<organism evidence="2 3">
    <name type="scientific">Chitinophaga flava</name>
    <dbReference type="NCBI Taxonomy" id="2259036"/>
    <lineage>
        <taxon>Bacteria</taxon>
        <taxon>Pseudomonadati</taxon>
        <taxon>Bacteroidota</taxon>
        <taxon>Chitinophagia</taxon>
        <taxon>Chitinophagales</taxon>
        <taxon>Chitinophagaceae</taxon>
        <taxon>Chitinophaga</taxon>
    </lineage>
</organism>
<dbReference type="AlphaFoldDB" id="A0A365XX52"/>
<proteinExistence type="predicted"/>
<dbReference type="EMBL" id="QFFJ01000002">
    <property type="protein sequence ID" value="RBL90800.1"/>
    <property type="molecule type" value="Genomic_DNA"/>
</dbReference>